<comment type="caution">
    <text evidence="1">The sequence shown here is derived from an EMBL/GenBank/DDBJ whole genome shotgun (WGS) entry which is preliminary data.</text>
</comment>
<evidence type="ECO:0000313" key="2">
    <source>
        <dbReference type="Proteomes" id="UP000824263"/>
    </source>
</evidence>
<dbReference type="GO" id="GO:0005737">
    <property type="term" value="C:cytoplasm"/>
    <property type="evidence" value="ECO:0007669"/>
    <property type="project" value="TreeGrafter"/>
</dbReference>
<feature type="non-terminal residue" evidence="1">
    <location>
        <position position="180"/>
    </location>
</feature>
<dbReference type="PANTHER" id="PTHR30575:SF0">
    <property type="entry name" value="XAA-ARG DIPEPTIDASE"/>
    <property type="match status" value="1"/>
</dbReference>
<dbReference type="GO" id="GO:0071713">
    <property type="term" value="F:para-aminobenzoyl-glutamate hydrolase activity"/>
    <property type="evidence" value="ECO:0007669"/>
    <property type="project" value="TreeGrafter"/>
</dbReference>
<dbReference type="EMBL" id="DXGF01000043">
    <property type="protein sequence ID" value="HIW83160.1"/>
    <property type="molecule type" value="Genomic_DNA"/>
</dbReference>
<name>A0A9D1UE50_9FIRM</name>
<reference evidence="1" key="1">
    <citation type="journal article" date="2021" name="PeerJ">
        <title>Extensive microbial diversity within the chicken gut microbiome revealed by metagenomics and culture.</title>
        <authorList>
            <person name="Gilroy R."/>
            <person name="Ravi A."/>
            <person name="Getino M."/>
            <person name="Pursley I."/>
            <person name="Horton D.L."/>
            <person name="Alikhan N.F."/>
            <person name="Baker D."/>
            <person name="Gharbi K."/>
            <person name="Hall N."/>
            <person name="Watson M."/>
            <person name="Adriaenssens E.M."/>
            <person name="Foster-Nyarko E."/>
            <person name="Jarju S."/>
            <person name="Secka A."/>
            <person name="Antonio M."/>
            <person name="Oren A."/>
            <person name="Chaudhuri R.R."/>
            <person name="La Ragione R."/>
            <person name="Hildebrand F."/>
            <person name="Pallen M.J."/>
        </authorList>
    </citation>
    <scope>NUCLEOTIDE SEQUENCE</scope>
    <source>
        <strain evidence="1">ChiSxjej1B13-11762</strain>
    </source>
</reference>
<dbReference type="AlphaFoldDB" id="A0A9D1UE50"/>
<reference evidence="1" key="2">
    <citation type="submission" date="2021-04" db="EMBL/GenBank/DDBJ databases">
        <authorList>
            <person name="Gilroy R."/>
        </authorList>
    </citation>
    <scope>NUCLEOTIDE SEQUENCE</scope>
    <source>
        <strain evidence="1">ChiSxjej1B13-11762</strain>
    </source>
</reference>
<evidence type="ECO:0000313" key="1">
    <source>
        <dbReference type="EMBL" id="HIW83160.1"/>
    </source>
</evidence>
<sequence>MEQEHTTNRIASWLYQHREELILTADYIFQHPELAYQETLSSEYLAQFLERHGFTVERGTAGIATAFIASWQNPGSQAPILGFLAEYDALPELGHACGHNLLGTGAAAAACALKSELEQSGVPAVLRVYGCPAEEIMSGKIVMNQAGVFDDLNLAVTWHPFDRNRVSNDIWQAQDIKNYT</sequence>
<organism evidence="1 2">
    <name type="scientific">Candidatus Dorea gallistercoris</name>
    <dbReference type="NCBI Taxonomy" id="2838542"/>
    <lineage>
        <taxon>Bacteria</taxon>
        <taxon>Bacillati</taxon>
        <taxon>Bacillota</taxon>
        <taxon>Clostridia</taxon>
        <taxon>Lachnospirales</taxon>
        <taxon>Lachnospiraceae</taxon>
        <taxon>Dorea</taxon>
    </lineage>
</organism>
<dbReference type="Gene3D" id="3.40.630.10">
    <property type="entry name" value="Zn peptidases"/>
    <property type="match status" value="1"/>
</dbReference>
<accession>A0A9D1UE50</accession>
<dbReference type="InterPro" id="IPR052030">
    <property type="entry name" value="Peptidase_M20/M20A_hydrolases"/>
</dbReference>
<dbReference type="GO" id="GO:0046657">
    <property type="term" value="P:folic acid catabolic process"/>
    <property type="evidence" value="ECO:0007669"/>
    <property type="project" value="TreeGrafter"/>
</dbReference>
<dbReference type="Proteomes" id="UP000824263">
    <property type="component" value="Unassembled WGS sequence"/>
</dbReference>
<dbReference type="GO" id="GO:0016805">
    <property type="term" value="F:dipeptidase activity"/>
    <property type="evidence" value="ECO:0007669"/>
    <property type="project" value="TreeGrafter"/>
</dbReference>
<dbReference type="SUPFAM" id="SSF53187">
    <property type="entry name" value="Zn-dependent exopeptidases"/>
    <property type="match status" value="1"/>
</dbReference>
<dbReference type="PANTHER" id="PTHR30575">
    <property type="entry name" value="PEPTIDASE M20"/>
    <property type="match status" value="1"/>
</dbReference>
<proteinExistence type="predicted"/>
<protein>
    <submittedName>
        <fullName evidence="1">Amidohydrolase</fullName>
    </submittedName>
</protein>
<gene>
    <name evidence="1" type="ORF">H9873_02400</name>
</gene>